<evidence type="ECO:0000313" key="7">
    <source>
        <dbReference type="Proteomes" id="UP000264800"/>
    </source>
</evidence>
<evidence type="ECO:0000256" key="1">
    <source>
        <dbReference type="PROSITE-ProRule" id="PRU00206"/>
    </source>
</evidence>
<feature type="repeat" description="TNFR-Cys" evidence="1">
    <location>
        <begin position="65"/>
        <end position="104"/>
    </location>
</feature>
<feature type="domain" description="TNFR-Cys" evidence="5">
    <location>
        <begin position="65"/>
        <end position="104"/>
    </location>
</feature>
<evidence type="ECO:0000313" key="6">
    <source>
        <dbReference type="Ensembl" id="ENSKMAP00000009912.1"/>
    </source>
</evidence>
<organism evidence="6 7">
    <name type="scientific">Kryptolebias marmoratus</name>
    <name type="common">Mangrove killifish</name>
    <name type="synonym">Rivulus marmoratus</name>
    <dbReference type="NCBI Taxonomy" id="37003"/>
    <lineage>
        <taxon>Eukaryota</taxon>
        <taxon>Metazoa</taxon>
        <taxon>Chordata</taxon>
        <taxon>Craniata</taxon>
        <taxon>Vertebrata</taxon>
        <taxon>Euteleostomi</taxon>
        <taxon>Actinopterygii</taxon>
        <taxon>Neopterygii</taxon>
        <taxon>Teleostei</taxon>
        <taxon>Neoteleostei</taxon>
        <taxon>Acanthomorphata</taxon>
        <taxon>Ovalentaria</taxon>
        <taxon>Atherinomorphae</taxon>
        <taxon>Cyprinodontiformes</taxon>
        <taxon>Rivulidae</taxon>
        <taxon>Kryptolebias</taxon>
    </lineage>
</organism>
<reference evidence="6" key="2">
    <citation type="submission" date="2025-09" db="UniProtKB">
        <authorList>
            <consortium name="Ensembl"/>
        </authorList>
    </citation>
    <scope>IDENTIFICATION</scope>
</reference>
<dbReference type="STRING" id="37003.ENSKMAP00000009912"/>
<protein>
    <submittedName>
        <fullName evidence="6">Tumor necrosis factor receptor superfamily, member 9a</fullName>
    </submittedName>
</protein>
<proteinExistence type="predicted"/>
<evidence type="ECO:0000256" key="2">
    <source>
        <dbReference type="SAM" id="MobiDB-lite"/>
    </source>
</evidence>
<feature type="compositionally biased region" description="Basic and acidic residues" evidence="2">
    <location>
        <begin position="279"/>
        <end position="289"/>
    </location>
</feature>
<feature type="disulfide bond" evidence="1">
    <location>
        <begin position="86"/>
        <end position="104"/>
    </location>
</feature>
<reference evidence="6" key="1">
    <citation type="submission" date="2025-08" db="UniProtKB">
        <authorList>
            <consortium name="Ensembl"/>
        </authorList>
    </citation>
    <scope>IDENTIFICATION</scope>
</reference>
<dbReference type="SMART" id="SM00208">
    <property type="entry name" value="TNFR"/>
    <property type="match status" value="3"/>
</dbReference>
<dbReference type="Gene3D" id="2.10.50.10">
    <property type="entry name" value="Tumor Necrosis Factor Receptor, subunit A, domain 2"/>
    <property type="match status" value="3"/>
</dbReference>
<evidence type="ECO:0000256" key="3">
    <source>
        <dbReference type="SAM" id="Phobius"/>
    </source>
</evidence>
<dbReference type="PROSITE" id="PS50050">
    <property type="entry name" value="TNFR_NGFR_2"/>
    <property type="match status" value="1"/>
</dbReference>
<dbReference type="OrthoDB" id="9423210at2759"/>
<dbReference type="CDD" id="cd13424">
    <property type="entry name" value="TNFRSF9_teleost"/>
    <property type="match status" value="1"/>
</dbReference>
<feature type="signal peptide" evidence="4">
    <location>
        <begin position="1"/>
        <end position="21"/>
    </location>
</feature>
<dbReference type="GO" id="GO:0042127">
    <property type="term" value="P:regulation of cell population proliferation"/>
    <property type="evidence" value="ECO:0007669"/>
    <property type="project" value="TreeGrafter"/>
</dbReference>
<dbReference type="PANTHER" id="PTHR47139:SF4">
    <property type="entry name" value="TUMOR NECROSIS FACTOR RECEPTOR SUPERFAMILY MEMBER 9 ISOFORM X1-RELATED"/>
    <property type="match status" value="1"/>
</dbReference>
<keyword evidence="1" id="KW-1015">Disulfide bond</keyword>
<keyword evidence="3" id="KW-0472">Membrane</keyword>
<dbReference type="GeneTree" id="ENSGT00940000166327"/>
<dbReference type="InterPro" id="IPR001368">
    <property type="entry name" value="TNFR/NGFR_Cys_rich_reg"/>
</dbReference>
<feature type="disulfide bond" evidence="1">
    <location>
        <begin position="83"/>
        <end position="96"/>
    </location>
</feature>
<dbReference type="KEGG" id="kmr:108232104"/>
<evidence type="ECO:0000259" key="5">
    <source>
        <dbReference type="PROSITE" id="PS50050"/>
    </source>
</evidence>
<dbReference type="GO" id="GO:0038023">
    <property type="term" value="F:signaling receptor activity"/>
    <property type="evidence" value="ECO:0007669"/>
    <property type="project" value="TreeGrafter"/>
</dbReference>
<feature type="chain" id="PRO_5018543242" evidence="4">
    <location>
        <begin position="22"/>
        <end position="289"/>
    </location>
</feature>
<evidence type="ECO:0000256" key="4">
    <source>
        <dbReference type="SAM" id="SignalP"/>
    </source>
</evidence>
<dbReference type="OMA" id="VCCDECH"/>
<dbReference type="Ensembl" id="ENSKMAT00000010071.1">
    <property type="protein sequence ID" value="ENSKMAP00000009912.1"/>
    <property type="gene ID" value="ENSKMAG00000007457.1"/>
</dbReference>
<feature type="transmembrane region" description="Helical" evidence="3">
    <location>
        <begin position="202"/>
        <end position="229"/>
    </location>
</feature>
<dbReference type="RefSeq" id="XP_017265178.1">
    <property type="nucleotide sequence ID" value="XM_017409689.3"/>
</dbReference>
<dbReference type="GeneID" id="108232104"/>
<dbReference type="RefSeq" id="XP_037832775.1">
    <property type="nucleotide sequence ID" value="XM_037976847.1"/>
</dbReference>
<dbReference type="AlphaFoldDB" id="A0A3Q3F906"/>
<name>A0A3Q3F906_KRYMA</name>
<dbReference type="Proteomes" id="UP000264800">
    <property type="component" value="Unplaced"/>
</dbReference>
<dbReference type="InterPro" id="IPR034057">
    <property type="entry name" value="TNFRSF9_N_teleost"/>
</dbReference>
<dbReference type="Pfam" id="PF00020">
    <property type="entry name" value="TNFR_c6"/>
    <property type="match status" value="1"/>
</dbReference>
<comment type="caution">
    <text evidence="1">Lacks conserved residue(s) required for the propagation of feature annotation.</text>
</comment>
<feature type="compositionally biased region" description="Low complexity" evidence="2">
    <location>
        <begin position="268"/>
        <end position="278"/>
    </location>
</feature>
<feature type="region of interest" description="Disordered" evidence="2">
    <location>
        <begin position="231"/>
        <end position="251"/>
    </location>
</feature>
<feature type="region of interest" description="Disordered" evidence="2">
    <location>
        <begin position="265"/>
        <end position="289"/>
    </location>
</feature>
<keyword evidence="3" id="KW-0812">Transmembrane</keyword>
<keyword evidence="4" id="KW-0732">Signal</keyword>
<dbReference type="SUPFAM" id="SSF57586">
    <property type="entry name" value="TNF receptor-like"/>
    <property type="match status" value="2"/>
</dbReference>
<accession>A0A3Q3F906</accession>
<keyword evidence="7" id="KW-1185">Reference proteome</keyword>
<keyword evidence="3" id="KW-1133">Transmembrane helix</keyword>
<dbReference type="CTD" id="678622"/>
<dbReference type="PANTHER" id="PTHR47139">
    <property type="entry name" value="TUMOR NECROSIS FACTOR RECEPTOR SUPERFAMILY MEMBER 9"/>
    <property type="match status" value="1"/>
</dbReference>
<sequence>MAGILWLLVLVLVLLSQGCRSSPGQTEVGCKIWRQKGADVCCDECYPGNRLVRPCGPDPKALCKPCESGTFTLNPREYRCTRCTQCIGAQVHVKDCTIRSDTQCGCKDGLVCGNERCSFCVEKCAKGYERAADGSCRPCPDGSFNNGSFEKCKPWSTSCRYPHQEIVAKGNASSDIQCVTISSVNKPNPPGTHNTDKGRPTVLYEVVIAVLMAFVIVAIVIIITTAVKITQKRKKSEKKPPKTPIVRTPTDEPRTLIAIECSFHEAQQEQGSSSSTESLIKEPSEELSA</sequence>